<dbReference type="SUPFAM" id="SSF55120">
    <property type="entry name" value="Pseudouridine synthase"/>
    <property type="match status" value="1"/>
</dbReference>
<dbReference type="GO" id="GO:0000455">
    <property type="term" value="P:enzyme-directed rRNA pseudouridine synthesis"/>
    <property type="evidence" value="ECO:0007669"/>
    <property type="project" value="TreeGrafter"/>
</dbReference>
<evidence type="ECO:0000313" key="6">
    <source>
        <dbReference type="Proteomes" id="UP000593910"/>
    </source>
</evidence>
<dbReference type="InterPro" id="IPR006145">
    <property type="entry name" value="PsdUridine_synth_RsuA/RluA"/>
</dbReference>
<feature type="domain" description="Pseudouridine synthase RsuA/RluA-like" evidence="4">
    <location>
        <begin position="23"/>
        <end position="163"/>
    </location>
</feature>
<evidence type="ECO:0000259" key="4">
    <source>
        <dbReference type="Pfam" id="PF00849"/>
    </source>
</evidence>
<dbReference type="InterPro" id="IPR006224">
    <property type="entry name" value="PsdUridine_synth_RluA-like_CS"/>
</dbReference>
<dbReference type="GO" id="GO:0140098">
    <property type="term" value="F:catalytic activity, acting on RNA"/>
    <property type="evidence" value="ECO:0007669"/>
    <property type="project" value="UniProtKB-ARBA"/>
</dbReference>
<sequence>MSSIYLKQGFQITMKLLYQNSDFAIVSKPAGMNFHSEDEAGFVVLASEMLGCKLFPVHRLDKMTSGLVILAKSSEVANSFLKLFESREIEKYYLAISLRKPKKKMGKVVGDMQKSRRGSWKLLHTKENPAITRFISASLNPGEKLFLVKPYTGKTHQIRVALKSVGSPIAGDERYAAAEEAKKLDRGYLHAYALRFVFKGESYSFKLPPDEGELFLTKECKEQIELWDNPEELFK</sequence>
<evidence type="ECO:0000313" key="5">
    <source>
        <dbReference type="EMBL" id="QOP40899.1"/>
    </source>
</evidence>
<dbReference type="CDD" id="cd02869">
    <property type="entry name" value="PseudoU_synth_RluA_like"/>
    <property type="match status" value="1"/>
</dbReference>
<dbReference type="NCBIfam" id="TIGR01621">
    <property type="entry name" value="RluA-like"/>
    <property type="match status" value="1"/>
</dbReference>
<proteinExistence type="inferred from homology"/>
<dbReference type="InterPro" id="IPR050188">
    <property type="entry name" value="RluA_PseudoU_synthase"/>
</dbReference>
<dbReference type="Proteomes" id="UP000593910">
    <property type="component" value="Chromosome"/>
</dbReference>
<evidence type="ECO:0000256" key="3">
    <source>
        <dbReference type="ARBA" id="ARBA00033164"/>
    </source>
</evidence>
<accession>A0A7M1AU08</accession>
<reference evidence="5 6" key="1">
    <citation type="submission" date="2019-06" db="EMBL/GenBank/DDBJ databases">
        <title>Sulfurimonas gotlandica sp. nov., a chemoautotrophic and psychrotolerant epsilonproteobacterium isolated from a pelagic redoxcline, and an emended description of the genus Sulfurimonas.</title>
        <authorList>
            <person name="Wang S."/>
            <person name="Jiang L."/>
            <person name="Shao Z."/>
        </authorList>
    </citation>
    <scope>NUCLEOTIDE SEQUENCE [LARGE SCALE GENOMIC DNA]</scope>
    <source>
        <strain evidence="5 6">B2</strain>
    </source>
</reference>
<evidence type="ECO:0000256" key="2">
    <source>
        <dbReference type="ARBA" id="ARBA00031870"/>
    </source>
</evidence>
<dbReference type="Pfam" id="PF00849">
    <property type="entry name" value="PseudoU_synth_2"/>
    <property type="match status" value="1"/>
</dbReference>
<dbReference type="KEGG" id="smax:FJR03_03745"/>
<comment type="similarity">
    <text evidence="1">Belongs to the pseudouridine synthase RluA family.</text>
</comment>
<protein>
    <recommendedName>
        <fullName evidence="2">RNA pseudouridylate synthase</fullName>
    </recommendedName>
    <alternativeName>
        <fullName evidence="3">RNA-uridine isomerase</fullName>
    </alternativeName>
</protein>
<evidence type="ECO:0000256" key="1">
    <source>
        <dbReference type="ARBA" id="ARBA00010876"/>
    </source>
</evidence>
<dbReference type="EMBL" id="CP041165">
    <property type="protein sequence ID" value="QOP40899.1"/>
    <property type="molecule type" value="Genomic_DNA"/>
</dbReference>
<dbReference type="InterPro" id="IPR006508">
    <property type="entry name" value="PsdUridine_synth_RluA-like"/>
</dbReference>
<dbReference type="GO" id="GO:0009982">
    <property type="term" value="F:pseudouridine synthase activity"/>
    <property type="evidence" value="ECO:0007669"/>
    <property type="project" value="InterPro"/>
</dbReference>
<name>A0A7M1AU08_9BACT</name>
<organism evidence="5 6">
    <name type="scientific">Sulfurimonas marina</name>
    <dbReference type="NCBI Taxonomy" id="2590551"/>
    <lineage>
        <taxon>Bacteria</taxon>
        <taxon>Pseudomonadati</taxon>
        <taxon>Campylobacterota</taxon>
        <taxon>Epsilonproteobacteria</taxon>
        <taxon>Campylobacterales</taxon>
        <taxon>Sulfurimonadaceae</taxon>
        <taxon>Sulfurimonas</taxon>
    </lineage>
</organism>
<keyword evidence="6" id="KW-1185">Reference proteome</keyword>
<dbReference type="InterPro" id="IPR020103">
    <property type="entry name" value="PsdUridine_synth_cat_dom_sf"/>
</dbReference>
<gene>
    <name evidence="5" type="ORF">FJR03_03745</name>
</gene>
<dbReference type="PANTHER" id="PTHR21600">
    <property type="entry name" value="MITOCHONDRIAL RNA PSEUDOURIDINE SYNTHASE"/>
    <property type="match status" value="1"/>
</dbReference>
<dbReference type="AlphaFoldDB" id="A0A7M1AU08"/>
<dbReference type="PROSITE" id="PS01129">
    <property type="entry name" value="PSI_RLU"/>
    <property type="match status" value="1"/>
</dbReference>
<dbReference type="GO" id="GO:0003723">
    <property type="term" value="F:RNA binding"/>
    <property type="evidence" value="ECO:0007669"/>
    <property type="project" value="InterPro"/>
</dbReference>
<dbReference type="PANTHER" id="PTHR21600:SF87">
    <property type="entry name" value="RNA PSEUDOURIDYLATE SYNTHASE DOMAIN-CONTAINING PROTEIN 1"/>
    <property type="match status" value="1"/>
</dbReference>
<dbReference type="Gene3D" id="3.30.2350.10">
    <property type="entry name" value="Pseudouridine synthase"/>
    <property type="match status" value="1"/>
</dbReference>